<proteinExistence type="inferred from homology"/>
<dbReference type="NCBIfam" id="TIGR01123">
    <property type="entry name" value="ilvE_II"/>
    <property type="match status" value="1"/>
</dbReference>
<gene>
    <name evidence="12" type="ORF">TCAL_06570</name>
</gene>
<evidence type="ECO:0000256" key="11">
    <source>
        <dbReference type="RuleBase" id="RU004517"/>
    </source>
</evidence>
<dbReference type="FunFam" id="3.30.470.10:FF:000002">
    <property type="entry name" value="Branched-chain-amino-acid aminotransferase"/>
    <property type="match status" value="1"/>
</dbReference>
<dbReference type="EC" id="2.6.1.42" evidence="11"/>
<dbReference type="NCBIfam" id="NF009897">
    <property type="entry name" value="PRK13357.1"/>
    <property type="match status" value="1"/>
</dbReference>
<evidence type="ECO:0000313" key="13">
    <source>
        <dbReference type="Proteomes" id="UP000318571"/>
    </source>
</evidence>
<evidence type="ECO:0000256" key="3">
    <source>
        <dbReference type="ARBA" id="ARBA00022576"/>
    </source>
</evidence>
<dbReference type="STRING" id="6832.A0A553PQR9"/>
<dbReference type="GO" id="GO:0005739">
    <property type="term" value="C:mitochondrion"/>
    <property type="evidence" value="ECO:0007669"/>
    <property type="project" value="TreeGrafter"/>
</dbReference>
<organism evidence="12 13">
    <name type="scientific">Tigriopus californicus</name>
    <name type="common">Marine copepod</name>
    <dbReference type="NCBI Taxonomy" id="6832"/>
    <lineage>
        <taxon>Eukaryota</taxon>
        <taxon>Metazoa</taxon>
        <taxon>Ecdysozoa</taxon>
        <taxon>Arthropoda</taxon>
        <taxon>Crustacea</taxon>
        <taxon>Multicrustacea</taxon>
        <taxon>Hexanauplia</taxon>
        <taxon>Copepoda</taxon>
        <taxon>Harpacticoida</taxon>
        <taxon>Harpacticidae</taxon>
        <taxon>Tigriopus</taxon>
    </lineage>
</organism>
<comment type="caution">
    <text evidence="12">The sequence shown here is derived from an EMBL/GenBank/DDBJ whole genome shotgun (WGS) entry which is preliminary data.</text>
</comment>
<dbReference type="GO" id="GO:0052654">
    <property type="term" value="F:L-leucine-2-oxoglutarate transaminase activity"/>
    <property type="evidence" value="ECO:0007669"/>
    <property type="project" value="RHEA"/>
</dbReference>
<evidence type="ECO:0000256" key="2">
    <source>
        <dbReference type="ARBA" id="ARBA00009320"/>
    </source>
</evidence>
<evidence type="ECO:0000256" key="6">
    <source>
        <dbReference type="ARBA" id="ARBA00022898"/>
    </source>
</evidence>
<evidence type="ECO:0000256" key="9">
    <source>
        <dbReference type="RuleBase" id="RU004106"/>
    </source>
</evidence>
<comment type="similarity">
    <text evidence="2 9">Belongs to the class-IV pyridoxal-phosphate-dependent aminotransferase family.</text>
</comment>
<dbReference type="GO" id="GO:0052655">
    <property type="term" value="F:L-valine-2-oxoglutarate transaminase activity"/>
    <property type="evidence" value="ECO:0007669"/>
    <property type="project" value="RHEA"/>
</dbReference>
<dbReference type="GO" id="GO:0009098">
    <property type="term" value="P:L-leucine biosynthetic process"/>
    <property type="evidence" value="ECO:0007669"/>
    <property type="project" value="TreeGrafter"/>
</dbReference>
<dbReference type="Gene3D" id="3.30.470.10">
    <property type="match status" value="1"/>
</dbReference>
<accession>A0A553PQR9</accession>
<dbReference type="CDD" id="cd01557">
    <property type="entry name" value="BCAT_beta_family"/>
    <property type="match status" value="1"/>
</dbReference>
<evidence type="ECO:0000256" key="1">
    <source>
        <dbReference type="ARBA" id="ARBA00001933"/>
    </source>
</evidence>
<dbReference type="PROSITE" id="PS00770">
    <property type="entry name" value="AA_TRANSFER_CLASS_4"/>
    <property type="match status" value="1"/>
</dbReference>
<comment type="catalytic activity">
    <reaction evidence="11">
        <text>L-leucine + 2-oxoglutarate = 4-methyl-2-oxopentanoate + L-glutamate</text>
        <dbReference type="Rhea" id="RHEA:18321"/>
        <dbReference type="ChEBI" id="CHEBI:16810"/>
        <dbReference type="ChEBI" id="CHEBI:17865"/>
        <dbReference type="ChEBI" id="CHEBI:29985"/>
        <dbReference type="ChEBI" id="CHEBI:57427"/>
        <dbReference type="EC" id="2.6.1.42"/>
    </reaction>
</comment>
<dbReference type="EMBL" id="VCGU01000002">
    <property type="protein sequence ID" value="TRY80015.1"/>
    <property type="molecule type" value="Genomic_DNA"/>
</dbReference>
<dbReference type="InterPro" id="IPR001544">
    <property type="entry name" value="Aminotrans_IV"/>
</dbReference>
<evidence type="ECO:0000256" key="8">
    <source>
        <dbReference type="PIRSR" id="PIRSR006468-1"/>
    </source>
</evidence>
<dbReference type="SUPFAM" id="SSF56752">
    <property type="entry name" value="D-aminoacid aminotransferase-like PLP-dependent enzymes"/>
    <property type="match status" value="1"/>
</dbReference>
<dbReference type="FunFam" id="3.20.10.10:FF:000004">
    <property type="entry name" value="Branched-chain-amino-acid aminotransferase"/>
    <property type="match status" value="1"/>
</dbReference>
<dbReference type="AlphaFoldDB" id="A0A553PQR9"/>
<evidence type="ECO:0000256" key="5">
    <source>
        <dbReference type="ARBA" id="ARBA00022679"/>
    </source>
</evidence>
<feature type="modified residue" description="N6-(pyridoxal phosphate)lysine" evidence="8">
    <location>
        <position position="230"/>
    </location>
</feature>
<protein>
    <recommendedName>
        <fullName evidence="11">Branched-chain-amino-acid aminotransferase</fullName>
        <ecNumber evidence="11">2.6.1.42</ecNumber>
    </recommendedName>
</protein>
<dbReference type="OMA" id="TDFRFIA"/>
<evidence type="ECO:0000256" key="4">
    <source>
        <dbReference type="ARBA" id="ARBA00022605"/>
    </source>
</evidence>
<dbReference type="InterPro" id="IPR043131">
    <property type="entry name" value="BCAT-like_N"/>
</dbReference>
<evidence type="ECO:0000256" key="10">
    <source>
        <dbReference type="RuleBase" id="RU004516"/>
    </source>
</evidence>
<dbReference type="InterPro" id="IPR033939">
    <property type="entry name" value="BCAT_family"/>
</dbReference>
<reference evidence="12 13" key="1">
    <citation type="journal article" date="2018" name="Nat. Ecol. Evol.">
        <title>Genomic signatures of mitonuclear coevolution across populations of Tigriopus californicus.</title>
        <authorList>
            <person name="Barreto F.S."/>
            <person name="Watson E.T."/>
            <person name="Lima T.G."/>
            <person name="Willett C.S."/>
            <person name="Edmands S."/>
            <person name="Li W."/>
            <person name="Burton R.S."/>
        </authorList>
    </citation>
    <scope>NUCLEOTIDE SEQUENCE [LARGE SCALE GENOMIC DNA]</scope>
    <source>
        <strain evidence="12 13">San Diego</strain>
    </source>
</reference>
<dbReference type="PANTHER" id="PTHR11825:SF44">
    <property type="entry name" value="BRANCHED-CHAIN-AMINO-ACID AMINOTRANSFERASE"/>
    <property type="match status" value="1"/>
</dbReference>
<dbReference type="InterPro" id="IPR043132">
    <property type="entry name" value="BCAT-like_C"/>
</dbReference>
<dbReference type="Gene3D" id="3.20.10.10">
    <property type="entry name" value="D-amino Acid Aminotransferase, subunit A, domain 2"/>
    <property type="match status" value="1"/>
</dbReference>
<dbReference type="PANTHER" id="PTHR11825">
    <property type="entry name" value="SUBGROUP IIII AMINOTRANSFERASE"/>
    <property type="match status" value="1"/>
</dbReference>
<keyword evidence="6 10" id="KW-0663">Pyridoxal phosphate</keyword>
<comment type="catalytic activity">
    <reaction evidence="11">
        <text>L-valine + 2-oxoglutarate = 3-methyl-2-oxobutanoate + L-glutamate</text>
        <dbReference type="Rhea" id="RHEA:24813"/>
        <dbReference type="ChEBI" id="CHEBI:11851"/>
        <dbReference type="ChEBI" id="CHEBI:16810"/>
        <dbReference type="ChEBI" id="CHEBI:29985"/>
        <dbReference type="ChEBI" id="CHEBI:57762"/>
        <dbReference type="EC" id="2.6.1.42"/>
    </reaction>
</comment>
<dbReference type="GO" id="GO:0009099">
    <property type="term" value="P:L-valine biosynthetic process"/>
    <property type="evidence" value="ECO:0007669"/>
    <property type="project" value="TreeGrafter"/>
</dbReference>
<dbReference type="Proteomes" id="UP000318571">
    <property type="component" value="Chromosome 6"/>
</dbReference>
<dbReference type="InterPro" id="IPR018300">
    <property type="entry name" value="Aminotrans_IV_CS"/>
</dbReference>
<dbReference type="Pfam" id="PF01063">
    <property type="entry name" value="Aminotran_4"/>
    <property type="match status" value="1"/>
</dbReference>
<name>A0A553PQR9_TIGCA</name>
<keyword evidence="7 11" id="KW-0100">Branched-chain amino acid biosynthesis</keyword>
<dbReference type="InterPro" id="IPR036038">
    <property type="entry name" value="Aminotransferase-like"/>
</dbReference>
<sequence length="415" mass="46727">MSVSSMKARVFLKNNQNVLQLLHRFQSNLAGLDSKKLEITPAGPKEVKAKPEVKDLVFGKNFTDHMLKVRWTANEGWHQPKITPFENFSMHPGAKVLHYAQELFEGMKAYRGVDDKIRMFRPMHNMARMNVTAQRACLPTFEGSEFVECIRKLIQIDQEWVPHCTSSSLYIRPTLIGTEAALGVSPANEAELYVILCPVGPYFATGLKPVNLLADPNFIRAWPGGCGFAKMGSNYAPTLWIGKHAEKYGCQQVLWLFGADHEITEVGAMNIFALFDHGSGKKELVTPPLDQGIILPGVTRRSIIELVSEWGEFEVSERKVTMKEVLEANSKGQLLEMFGAGTAAVVSPVGGIYFDGKMQQIPVPETSLAQRIMNSMSDIYYGRVKHNWAIDVEEWKIDRNQHLQDYVNAEEKLRR</sequence>
<evidence type="ECO:0000313" key="12">
    <source>
        <dbReference type="EMBL" id="TRY80015.1"/>
    </source>
</evidence>
<keyword evidence="4 11" id="KW-0028">Amino-acid biosynthesis</keyword>
<dbReference type="InterPro" id="IPR005786">
    <property type="entry name" value="B_amino_transII"/>
</dbReference>
<dbReference type="PIRSF" id="PIRSF006468">
    <property type="entry name" value="BCAT1"/>
    <property type="match status" value="1"/>
</dbReference>
<keyword evidence="3 11" id="KW-0032">Aminotransferase</keyword>
<comment type="catalytic activity">
    <reaction evidence="11">
        <text>L-isoleucine + 2-oxoglutarate = (S)-3-methyl-2-oxopentanoate + L-glutamate</text>
        <dbReference type="Rhea" id="RHEA:24801"/>
        <dbReference type="ChEBI" id="CHEBI:16810"/>
        <dbReference type="ChEBI" id="CHEBI:29985"/>
        <dbReference type="ChEBI" id="CHEBI:35146"/>
        <dbReference type="ChEBI" id="CHEBI:58045"/>
        <dbReference type="EC" id="2.6.1.42"/>
    </reaction>
</comment>
<evidence type="ECO:0000256" key="7">
    <source>
        <dbReference type="ARBA" id="ARBA00023304"/>
    </source>
</evidence>
<comment type="cofactor">
    <cofactor evidence="1 10">
        <name>pyridoxal 5'-phosphate</name>
        <dbReference type="ChEBI" id="CHEBI:597326"/>
    </cofactor>
</comment>
<keyword evidence="5 11" id="KW-0808">Transferase</keyword>
<dbReference type="GO" id="GO:0052656">
    <property type="term" value="F:L-isoleucine-2-oxoglutarate transaminase activity"/>
    <property type="evidence" value="ECO:0007669"/>
    <property type="project" value="RHEA"/>
</dbReference>
<keyword evidence="13" id="KW-1185">Reference proteome</keyword>
<feature type="non-terminal residue" evidence="12">
    <location>
        <position position="415"/>
    </location>
</feature>